<sequence>MTGSLETHVACIDAARAALASAQDDLAAMRLRAGALAHATAWQSSSAAAFRESVDAWQQGIALADWRIDGLRDDLRHTRERLVAQAGPAS</sequence>
<accession>A0ABR8S1R8</accession>
<comment type="caution">
    <text evidence="1">The sequence shown here is derived from an EMBL/GenBank/DDBJ whole genome shotgun (WGS) entry which is preliminary data.</text>
</comment>
<proteinExistence type="predicted"/>
<reference evidence="1 2" key="1">
    <citation type="submission" date="2020-08" db="EMBL/GenBank/DDBJ databases">
        <title>A Genomic Blueprint of the Chicken Gut Microbiome.</title>
        <authorList>
            <person name="Gilroy R."/>
            <person name="Ravi A."/>
            <person name="Getino M."/>
            <person name="Pursley I."/>
            <person name="Horton D.L."/>
            <person name="Alikhan N.-F."/>
            <person name="Baker D."/>
            <person name="Gharbi K."/>
            <person name="Hall N."/>
            <person name="Watson M."/>
            <person name="Adriaenssens E.M."/>
            <person name="Foster-Nyarko E."/>
            <person name="Jarju S."/>
            <person name="Secka A."/>
            <person name="Antonio M."/>
            <person name="Oren A."/>
            <person name="Chaudhuri R."/>
            <person name="La Ragione R.M."/>
            <person name="Hildebrand F."/>
            <person name="Pallen M.J."/>
        </authorList>
    </citation>
    <scope>NUCLEOTIDE SEQUENCE [LARGE SCALE GENOMIC DNA]</scope>
    <source>
        <strain evidence="1 2">Sa4CUA7</strain>
    </source>
</reference>
<evidence type="ECO:0000313" key="2">
    <source>
        <dbReference type="Proteomes" id="UP000648352"/>
    </source>
</evidence>
<dbReference type="RefSeq" id="WP_191718618.1">
    <property type="nucleotide sequence ID" value="NZ_JACSQP010000004.1"/>
</dbReference>
<protein>
    <recommendedName>
        <fullName evidence="3">WXG100 family type VII secretion target</fullName>
    </recommendedName>
</protein>
<dbReference type="EMBL" id="JACSQP010000004">
    <property type="protein sequence ID" value="MBD7957412.1"/>
    <property type="molecule type" value="Genomic_DNA"/>
</dbReference>
<evidence type="ECO:0008006" key="3">
    <source>
        <dbReference type="Google" id="ProtNLM"/>
    </source>
</evidence>
<organism evidence="1 2">
    <name type="scientific">Microbacterium pullorum</name>
    <dbReference type="NCBI Taxonomy" id="2762236"/>
    <lineage>
        <taxon>Bacteria</taxon>
        <taxon>Bacillati</taxon>
        <taxon>Actinomycetota</taxon>
        <taxon>Actinomycetes</taxon>
        <taxon>Micrococcales</taxon>
        <taxon>Microbacteriaceae</taxon>
        <taxon>Microbacterium</taxon>
    </lineage>
</organism>
<dbReference type="Proteomes" id="UP000648352">
    <property type="component" value="Unassembled WGS sequence"/>
</dbReference>
<gene>
    <name evidence="1" type="ORF">H9651_07155</name>
</gene>
<name>A0ABR8S1R8_9MICO</name>
<keyword evidence="2" id="KW-1185">Reference proteome</keyword>
<evidence type="ECO:0000313" key="1">
    <source>
        <dbReference type="EMBL" id="MBD7957412.1"/>
    </source>
</evidence>